<keyword evidence="2" id="KW-1185">Reference proteome</keyword>
<organism evidence="1">
    <name type="scientific">Oryza barthii</name>
    <dbReference type="NCBI Taxonomy" id="65489"/>
    <lineage>
        <taxon>Eukaryota</taxon>
        <taxon>Viridiplantae</taxon>
        <taxon>Streptophyta</taxon>
        <taxon>Embryophyta</taxon>
        <taxon>Tracheophyta</taxon>
        <taxon>Spermatophyta</taxon>
        <taxon>Magnoliopsida</taxon>
        <taxon>Liliopsida</taxon>
        <taxon>Poales</taxon>
        <taxon>Poaceae</taxon>
        <taxon>BOP clade</taxon>
        <taxon>Oryzoideae</taxon>
        <taxon>Oryzeae</taxon>
        <taxon>Oryzinae</taxon>
        <taxon>Oryza</taxon>
    </lineage>
</organism>
<protein>
    <submittedName>
        <fullName evidence="1">Uncharacterized protein</fullName>
    </submittedName>
</protein>
<name>A0A0D3GPM8_9ORYZ</name>
<dbReference type="EnsemblPlants" id="OBART07G10280.1">
    <property type="protein sequence ID" value="OBART07G10280.1"/>
    <property type="gene ID" value="OBART07G10280"/>
</dbReference>
<reference evidence="1" key="1">
    <citation type="journal article" date="2009" name="Rice">
        <title>De Novo Next Generation Sequencing of Plant Genomes.</title>
        <authorList>
            <person name="Rounsley S."/>
            <person name="Marri P.R."/>
            <person name="Yu Y."/>
            <person name="He R."/>
            <person name="Sisneros N."/>
            <person name="Goicoechea J.L."/>
            <person name="Lee S.J."/>
            <person name="Angelova A."/>
            <person name="Kudrna D."/>
            <person name="Luo M."/>
            <person name="Affourtit J."/>
            <person name="Desany B."/>
            <person name="Knight J."/>
            <person name="Niazi F."/>
            <person name="Egholm M."/>
            <person name="Wing R.A."/>
        </authorList>
    </citation>
    <scope>NUCLEOTIDE SEQUENCE [LARGE SCALE GENOMIC DNA]</scope>
    <source>
        <strain evidence="1">cv. IRGC 105608</strain>
    </source>
</reference>
<evidence type="ECO:0000313" key="1">
    <source>
        <dbReference type="EnsemblPlants" id="OBART07G10280.1"/>
    </source>
</evidence>
<dbReference type="Proteomes" id="UP000026960">
    <property type="component" value="Chromosome 7"/>
</dbReference>
<sequence>MEEKLFELADTVHKYDDARSNGNGLQQRGRRRGWGRVRGWRWPKSCYHQQSPSKTAPSRKRTGLLSRRRLAVVIIDGNFDADSSIEPLISNEEVDPNKVVTVSARPKWQVDK</sequence>
<proteinExistence type="predicted"/>
<evidence type="ECO:0000313" key="2">
    <source>
        <dbReference type="Proteomes" id="UP000026960"/>
    </source>
</evidence>
<dbReference type="Gramene" id="OBART07G10280.1">
    <property type="protein sequence ID" value="OBART07G10280.1"/>
    <property type="gene ID" value="OBART07G10280"/>
</dbReference>
<reference evidence="1" key="2">
    <citation type="submission" date="2015-03" db="UniProtKB">
        <authorList>
            <consortium name="EnsemblPlants"/>
        </authorList>
    </citation>
    <scope>IDENTIFICATION</scope>
</reference>
<dbReference type="PaxDb" id="65489-OBART07G10280.1"/>
<dbReference type="AlphaFoldDB" id="A0A0D3GPM8"/>
<dbReference type="HOGENOM" id="CLU_172104_0_0_1"/>
<accession>A0A0D3GPM8</accession>